<dbReference type="EMBL" id="SSXO01000007">
    <property type="protein sequence ID" value="TIH98138.1"/>
    <property type="molecule type" value="Genomic_DNA"/>
</dbReference>
<comment type="caution">
    <text evidence="1">The sequence shown here is derived from an EMBL/GenBank/DDBJ whole genome shotgun (WGS) entry which is preliminary data.</text>
</comment>
<accession>A0A4T2GH44</accession>
<evidence type="ECO:0000313" key="2">
    <source>
        <dbReference type="Proteomes" id="UP000305165"/>
    </source>
</evidence>
<dbReference type="Proteomes" id="UP000305165">
    <property type="component" value="Unassembled WGS sequence"/>
</dbReference>
<dbReference type="AlphaFoldDB" id="A0A4T2GH44"/>
<dbReference type="OrthoDB" id="2225453at2"/>
<name>A0A4T2GH44_STRSU</name>
<reference evidence="1 2" key="1">
    <citation type="submission" date="2019-04" db="EMBL/GenBank/DDBJ databases">
        <title>Genome analysis of Streptococcus suis strain WUSS424.</title>
        <authorList>
            <person name="Chen H."/>
            <person name="Gao X."/>
            <person name="Wu Z."/>
        </authorList>
    </citation>
    <scope>NUCLEOTIDE SEQUENCE [LARGE SCALE GENOMIC DNA]</scope>
    <source>
        <strain evidence="1 2">WUSS424</strain>
    </source>
</reference>
<sequence>MDKIFVDLSDWIKEQVTKAIDLLVDMRIKQYESRLIGREELSALLNVSPNTFDNHYRYMEGFPRELPACKWSLPAVHRWIDNQN</sequence>
<evidence type="ECO:0000313" key="1">
    <source>
        <dbReference type="EMBL" id="TIH98138.1"/>
    </source>
</evidence>
<proteinExistence type="predicted"/>
<protein>
    <submittedName>
        <fullName evidence="1">Uncharacterized protein</fullName>
    </submittedName>
</protein>
<gene>
    <name evidence="1" type="ORF">FAJ39_10140</name>
</gene>
<organism evidence="1 2">
    <name type="scientific">Streptococcus suis</name>
    <dbReference type="NCBI Taxonomy" id="1307"/>
    <lineage>
        <taxon>Bacteria</taxon>
        <taxon>Bacillati</taxon>
        <taxon>Bacillota</taxon>
        <taxon>Bacilli</taxon>
        <taxon>Lactobacillales</taxon>
        <taxon>Streptococcaceae</taxon>
        <taxon>Streptococcus</taxon>
    </lineage>
</organism>